<evidence type="ECO:0000256" key="3">
    <source>
        <dbReference type="ARBA" id="ARBA00012438"/>
    </source>
</evidence>
<keyword evidence="6 9" id="KW-0418">Kinase</keyword>
<reference evidence="9" key="1">
    <citation type="submission" date="2009-02" db="EMBL/GenBank/DDBJ databases">
        <authorList>
            <person name="Fulton L."/>
            <person name="Clifton S."/>
            <person name="Fulton B."/>
            <person name="Xu J."/>
            <person name="Minx P."/>
            <person name="Pepin K.H."/>
            <person name="Johnson M."/>
            <person name="Bhonagiri V."/>
            <person name="Nash W.E."/>
            <person name="Mardis E.R."/>
            <person name="Wilson R.K."/>
        </authorList>
    </citation>
    <scope>NUCLEOTIDE SEQUENCE [LARGE SCALE GENOMIC DNA]</scope>
    <source>
        <strain evidence="9">DSM 15053</strain>
    </source>
</reference>
<organism evidence="9 10">
    <name type="scientific">[Clostridium] hylemonae DSM 15053</name>
    <dbReference type="NCBI Taxonomy" id="553973"/>
    <lineage>
        <taxon>Bacteria</taxon>
        <taxon>Bacillati</taxon>
        <taxon>Bacillota</taxon>
        <taxon>Clostridia</taxon>
        <taxon>Lachnospirales</taxon>
        <taxon>Lachnospiraceae</taxon>
    </lineage>
</organism>
<dbReference type="InterPro" id="IPR003661">
    <property type="entry name" value="HisK_dim/P_dom"/>
</dbReference>
<dbReference type="InterPro" id="IPR005467">
    <property type="entry name" value="His_kinase_dom"/>
</dbReference>
<comment type="caution">
    <text evidence="9">The sequence shown here is derived from an EMBL/GenBank/DDBJ whole genome shotgun (WGS) entry which is preliminary data.</text>
</comment>
<dbReference type="GO" id="GO:0000155">
    <property type="term" value="F:phosphorelay sensor kinase activity"/>
    <property type="evidence" value="ECO:0007669"/>
    <property type="project" value="InterPro"/>
</dbReference>
<dbReference type="InterPro" id="IPR036890">
    <property type="entry name" value="HATPase_C_sf"/>
</dbReference>
<dbReference type="AlphaFoldDB" id="C0C3L8"/>
<evidence type="ECO:0000256" key="4">
    <source>
        <dbReference type="ARBA" id="ARBA00022553"/>
    </source>
</evidence>
<accession>C0C3L8</accession>
<dbReference type="InterPro" id="IPR050351">
    <property type="entry name" value="BphY/WalK/GraS-like"/>
</dbReference>
<keyword evidence="7" id="KW-0902">Two-component regulatory system</keyword>
<evidence type="ECO:0000256" key="1">
    <source>
        <dbReference type="ARBA" id="ARBA00000085"/>
    </source>
</evidence>
<dbReference type="STRING" id="553973.CLOHYLEM_06680"/>
<keyword evidence="4" id="KW-0597">Phosphoprotein</keyword>
<dbReference type="CDD" id="cd00082">
    <property type="entry name" value="HisKA"/>
    <property type="match status" value="1"/>
</dbReference>
<dbReference type="OrthoDB" id="9792991at2"/>
<dbReference type="SUPFAM" id="SSF47384">
    <property type="entry name" value="Homodimeric domain of signal transducing histidine kinase"/>
    <property type="match status" value="1"/>
</dbReference>
<dbReference type="GO" id="GO:0005886">
    <property type="term" value="C:plasma membrane"/>
    <property type="evidence" value="ECO:0007669"/>
    <property type="project" value="TreeGrafter"/>
</dbReference>
<dbReference type="Pfam" id="PF00512">
    <property type="entry name" value="HisKA"/>
    <property type="match status" value="1"/>
</dbReference>
<dbReference type="SMART" id="SM00388">
    <property type="entry name" value="HisKA"/>
    <property type="match status" value="1"/>
</dbReference>
<evidence type="ECO:0000313" key="10">
    <source>
        <dbReference type="Proteomes" id="UP000004893"/>
    </source>
</evidence>
<dbReference type="Pfam" id="PF02518">
    <property type="entry name" value="HATPase_c"/>
    <property type="match status" value="1"/>
</dbReference>
<dbReference type="SMART" id="SM00387">
    <property type="entry name" value="HATPase_c"/>
    <property type="match status" value="1"/>
</dbReference>
<feature type="domain" description="Histidine kinase" evidence="8">
    <location>
        <begin position="92"/>
        <end position="295"/>
    </location>
</feature>
<dbReference type="GO" id="GO:0004721">
    <property type="term" value="F:phosphoprotein phosphatase activity"/>
    <property type="evidence" value="ECO:0007669"/>
    <property type="project" value="TreeGrafter"/>
</dbReference>
<dbReference type="InterPro" id="IPR003594">
    <property type="entry name" value="HATPase_dom"/>
</dbReference>
<comment type="subcellular location">
    <subcellularLocation>
        <location evidence="2">Membrane</location>
    </subcellularLocation>
</comment>
<protein>
    <recommendedName>
        <fullName evidence="3">histidine kinase</fullName>
        <ecNumber evidence="3">2.7.13.3</ecNumber>
    </recommendedName>
</protein>
<sequence>MAILLCALTGMLIITVILLFIKIRILQKSAGEISKALADRLETETNTLIDLSSRDPYMSALAETINVQLRKLREERQRFQQGDRNIKEAITNISHDIRTPLTAICGYLELLEREEMSEEVRRCLCIIQDRADVLNRLAEELFCYSVTTSAPFQQKREAVSLNSILAESISAYYAVLKGSRITPDIHLPESAVMRSLDKNALYRIFGNIIGNAVKYSDGDLTIKLDENGGIVFSNHAPKLNELQAGRLLDRYYTVEAASRSTGLGLSIAKTLTEQMGGSIRTSYAAGTLSILLHFP</sequence>
<dbReference type="SUPFAM" id="SSF55874">
    <property type="entry name" value="ATPase domain of HSP90 chaperone/DNA topoisomerase II/histidine kinase"/>
    <property type="match status" value="1"/>
</dbReference>
<proteinExistence type="predicted"/>
<keyword evidence="5" id="KW-0808">Transferase</keyword>
<dbReference type="EC" id="2.7.13.3" evidence="3"/>
<dbReference type="InterPro" id="IPR036097">
    <property type="entry name" value="HisK_dim/P_sf"/>
</dbReference>
<name>C0C3L8_9FIRM</name>
<evidence type="ECO:0000313" key="9">
    <source>
        <dbReference type="EMBL" id="EEG73210.1"/>
    </source>
</evidence>
<dbReference type="eggNOG" id="COG5002">
    <property type="taxonomic scope" value="Bacteria"/>
</dbReference>
<comment type="catalytic activity">
    <reaction evidence="1">
        <text>ATP + protein L-histidine = ADP + protein N-phospho-L-histidine.</text>
        <dbReference type="EC" id="2.7.13.3"/>
    </reaction>
</comment>
<gene>
    <name evidence="9" type="ORF">CLOHYLEM_06680</name>
</gene>
<evidence type="ECO:0000256" key="5">
    <source>
        <dbReference type="ARBA" id="ARBA00022679"/>
    </source>
</evidence>
<dbReference type="PROSITE" id="PS50109">
    <property type="entry name" value="HIS_KIN"/>
    <property type="match status" value="1"/>
</dbReference>
<dbReference type="GO" id="GO:0016036">
    <property type="term" value="P:cellular response to phosphate starvation"/>
    <property type="evidence" value="ECO:0007669"/>
    <property type="project" value="TreeGrafter"/>
</dbReference>
<dbReference type="HOGENOM" id="CLU_000445_89_3_9"/>
<evidence type="ECO:0000259" key="8">
    <source>
        <dbReference type="PROSITE" id="PS50109"/>
    </source>
</evidence>
<dbReference type="EMBL" id="ABYI02000029">
    <property type="protein sequence ID" value="EEG73210.1"/>
    <property type="molecule type" value="Genomic_DNA"/>
</dbReference>
<dbReference type="PANTHER" id="PTHR45453">
    <property type="entry name" value="PHOSPHATE REGULON SENSOR PROTEIN PHOR"/>
    <property type="match status" value="1"/>
</dbReference>
<reference evidence="9" key="2">
    <citation type="submission" date="2013-06" db="EMBL/GenBank/DDBJ databases">
        <title>Draft genome sequence of Clostridium hylemonae (DSM 15053).</title>
        <authorList>
            <person name="Sudarsanam P."/>
            <person name="Ley R."/>
            <person name="Guruge J."/>
            <person name="Turnbaugh P.J."/>
            <person name="Mahowald M."/>
            <person name="Liep D."/>
            <person name="Gordon J."/>
        </authorList>
    </citation>
    <scope>NUCLEOTIDE SEQUENCE</scope>
    <source>
        <strain evidence="9">DSM 15053</strain>
    </source>
</reference>
<evidence type="ECO:0000256" key="7">
    <source>
        <dbReference type="ARBA" id="ARBA00023012"/>
    </source>
</evidence>
<dbReference type="Gene3D" id="1.10.287.130">
    <property type="match status" value="1"/>
</dbReference>
<dbReference type="PANTHER" id="PTHR45453:SF1">
    <property type="entry name" value="PHOSPHATE REGULON SENSOR PROTEIN PHOR"/>
    <property type="match status" value="1"/>
</dbReference>
<dbReference type="RefSeq" id="WP_006444039.1">
    <property type="nucleotide sequence ID" value="NZ_CP036524.1"/>
</dbReference>
<dbReference type="Proteomes" id="UP000004893">
    <property type="component" value="Unassembled WGS sequence"/>
</dbReference>
<evidence type="ECO:0000256" key="2">
    <source>
        <dbReference type="ARBA" id="ARBA00004370"/>
    </source>
</evidence>
<dbReference type="Gene3D" id="3.30.565.10">
    <property type="entry name" value="Histidine kinase-like ATPase, C-terminal domain"/>
    <property type="match status" value="1"/>
</dbReference>
<keyword evidence="10" id="KW-1185">Reference proteome</keyword>
<evidence type="ECO:0000256" key="6">
    <source>
        <dbReference type="ARBA" id="ARBA00022777"/>
    </source>
</evidence>